<dbReference type="InterPro" id="IPR050487">
    <property type="entry name" value="FtsQ_DivIB"/>
</dbReference>
<evidence type="ECO:0000313" key="12">
    <source>
        <dbReference type="Proteomes" id="UP000005087"/>
    </source>
</evidence>
<keyword evidence="4 9" id="KW-0812">Transmembrane</keyword>
<evidence type="ECO:0000256" key="9">
    <source>
        <dbReference type="SAM" id="Phobius"/>
    </source>
</evidence>
<gene>
    <name evidence="11" type="ORF">SacglDRAFT_03108</name>
</gene>
<evidence type="ECO:0000256" key="8">
    <source>
        <dbReference type="SAM" id="MobiDB-lite"/>
    </source>
</evidence>
<keyword evidence="5 9" id="KW-1133">Transmembrane helix</keyword>
<evidence type="ECO:0000259" key="10">
    <source>
        <dbReference type="PROSITE" id="PS51779"/>
    </source>
</evidence>
<dbReference type="RefSeq" id="WP_005465676.1">
    <property type="nucleotide sequence ID" value="NZ_CM001484.1"/>
</dbReference>
<evidence type="ECO:0000256" key="7">
    <source>
        <dbReference type="ARBA" id="ARBA00023306"/>
    </source>
</evidence>
<feature type="region of interest" description="Disordered" evidence="8">
    <location>
        <begin position="1"/>
        <end position="48"/>
    </location>
</feature>
<protein>
    <submittedName>
        <fullName evidence="11">Cell division septal protein</fullName>
    </submittedName>
</protein>
<dbReference type="eggNOG" id="COG1589">
    <property type="taxonomic scope" value="Bacteria"/>
</dbReference>
<dbReference type="Pfam" id="PF08478">
    <property type="entry name" value="POTRA_1"/>
    <property type="match status" value="1"/>
</dbReference>
<dbReference type="AlphaFoldDB" id="I1D4V0"/>
<dbReference type="InterPro" id="IPR034746">
    <property type="entry name" value="POTRA"/>
</dbReference>
<dbReference type="EMBL" id="CM001484">
    <property type="protein sequence ID" value="EIE99974.1"/>
    <property type="molecule type" value="Genomic_DNA"/>
</dbReference>
<organism evidence="11 12">
    <name type="scientific">Saccharomonospora glauca K62</name>
    <dbReference type="NCBI Taxonomy" id="928724"/>
    <lineage>
        <taxon>Bacteria</taxon>
        <taxon>Bacillati</taxon>
        <taxon>Actinomycetota</taxon>
        <taxon>Actinomycetes</taxon>
        <taxon>Pseudonocardiales</taxon>
        <taxon>Pseudonocardiaceae</taxon>
        <taxon>Saccharomonospora</taxon>
    </lineage>
</organism>
<keyword evidence="3 11" id="KW-0132">Cell division</keyword>
<keyword evidence="6 9" id="KW-0472">Membrane</keyword>
<evidence type="ECO:0000256" key="4">
    <source>
        <dbReference type="ARBA" id="ARBA00022692"/>
    </source>
</evidence>
<dbReference type="GO" id="GO:0051301">
    <property type="term" value="P:cell division"/>
    <property type="evidence" value="ECO:0007669"/>
    <property type="project" value="UniProtKB-KW"/>
</dbReference>
<dbReference type="STRING" id="928724.SacglDRAFT_03108"/>
<dbReference type="Pfam" id="PF03799">
    <property type="entry name" value="FtsQ_DivIB_C"/>
    <property type="match status" value="1"/>
</dbReference>
<dbReference type="PROSITE" id="PS51779">
    <property type="entry name" value="POTRA"/>
    <property type="match status" value="1"/>
</dbReference>
<dbReference type="PANTHER" id="PTHR37820:SF1">
    <property type="entry name" value="CELL DIVISION PROTEIN FTSQ"/>
    <property type="match status" value="1"/>
</dbReference>
<evidence type="ECO:0000256" key="3">
    <source>
        <dbReference type="ARBA" id="ARBA00022618"/>
    </source>
</evidence>
<evidence type="ECO:0000256" key="6">
    <source>
        <dbReference type="ARBA" id="ARBA00023136"/>
    </source>
</evidence>
<feature type="compositionally biased region" description="Low complexity" evidence="8">
    <location>
        <begin position="1"/>
        <end position="29"/>
    </location>
</feature>
<dbReference type="HOGENOM" id="CLU_047677_1_0_11"/>
<dbReference type="PANTHER" id="PTHR37820">
    <property type="entry name" value="CELL DIVISION PROTEIN DIVIB"/>
    <property type="match status" value="1"/>
</dbReference>
<sequence length="269" mass="28969">MATTRQRTPSPSRTGRASRSAVRGAGTRRPPARRGRAKARRGKGGASHRRVVQRRRIALLSLVTVVALGYLLWFTPFLGVRAIEVVGTRTVSADAVRAAADVPEEHPLLRVDTAEVAARVSGLPDIATAEVTRSWPSTLTITVTERKPVAYHEGGEGIRLVDSGGVPYKRVSEPPEGLPRLELLAPGPADEATRAVTRVLSSLPAELADQVVAARATTPGDVEFDFTDDRIVRWGDAHQNRAKAEVLKVLLTREGTVYDVSSPELPTVS</sequence>
<dbReference type="Gene3D" id="3.10.20.310">
    <property type="entry name" value="membrane protein fhac"/>
    <property type="match status" value="1"/>
</dbReference>
<reference evidence="12" key="2">
    <citation type="submission" date="2012-01" db="EMBL/GenBank/DDBJ databases">
        <title>Noncontiguous Finished sequence of chromosome of Saccharomonospora glauca K62.</title>
        <authorList>
            <consortium name="US DOE Joint Genome Institute"/>
            <person name="Lucas S."/>
            <person name="Han J."/>
            <person name="Lapidus A."/>
            <person name="Cheng J.-F."/>
            <person name="Goodwin L."/>
            <person name="Pitluck S."/>
            <person name="Peters L."/>
            <person name="Mikhailova N."/>
            <person name="Held B."/>
            <person name="Detter J.C."/>
            <person name="Han C."/>
            <person name="Tapia R."/>
            <person name="Land M."/>
            <person name="Hauser L."/>
            <person name="Kyrpides N."/>
            <person name="Ivanova N."/>
            <person name="Pagani I."/>
            <person name="Brambilla E.-M."/>
            <person name="Klenk H.-P."/>
            <person name="Woyke T."/>
        </authorList>
    </citation>
    <scope>NUCLEOTIDE SEQUENCE [LARGE SCALE GENOMIC DNA]</scope>
    <source>
        <strain evidence="12">K62</strain>
    </source>
</reference>
<name>I1D4V0_9PSEU</name>
<dbReference type="Proteomes" id="UP000005087">
    <property type="component" value="Chromosome"/>
</dbReference>
<evidence type="ECO:0000313" key="11">
    <source>
        <dbReference type="EMBL" id="EIE99974.1"/>
    </source>
</evidence>
<evidence type="ECO:0000256" key="1">
    <source>
        <dbReference type="ARBA" id="ARBA00004370"/>
    </source>
</evidence>
<comment type="subcellular location">
    <subcellularLocation>
        <location evidence="1">Membrane</location>
    </subcellularLocation>
</comment>
<keyword evidence="7" id="KW-0131">Cell cycle</keyword>
<proteinExistence type="predicted"/>
<evidence type="ECO:0000256" key="2">
    <source>
        <dbReference type="ARBA" id="ARBA00022475"/>
    </source>
</evidence>
<feature type="transmembrane region" description="Helical" evidence="9">
    <location>
        <begin position="57"/>
        <end position="79"/>
    </location>
</feature>
<accession>I1D4V0</accession>
<dbReference type="InterPro" id="IPR013685">
    <property type="entry name" value="POTRA_FtsQ_type"/>
</dbReference>
<reference evidence="11 12" key="1">
    <citation type="submission" date="2011-09" db="EMBL/GenBank/DDBJ databases">
        <authorList>
            <consortium name="US DOE Joint Genome Institute (JGI-PGF)"/>
            <person name="Lucas S."/>
            <person name="Han J."/>
            <person name="Lapidus A."/>
            <person name="Cheng J.-F."/>
            <person name="Goodwin L."/>
            <person name="Pitluck S."/>
            <person name="Peters L."/>
            <person name="Land M.L."/>
            <person name="Hauser L."/>
            <person name="Brambilla E."/>
            <person name="Klenk H.-P."/>
            <person name="Woyke T.J."/>
        </authorList>
    </citation>
    <scope>NUCLEOTIDE SEQUENCE [LARGE SCALE GENOMIC DNA]</scope>
    <source>
        <strain evidence="11 12">K62</strain>
    </source>
</reference>
<dbReference type="InterPro" id="IPR005548">
    <property type="entry name" value="Cell_div_FtsQ/DivIB_C"/>
</dbReference>
<dbReference type="GO" id="GO:0005886">
    <property type="term" value="C:plasma membrane"/>
    <property type="evidence" value="ECO:0007669"/>
    <property type="project" value="TreeGrafter"/>
</dbReference>
<keyword evidence="2" id="KW-1003">Cell membrane</keyword>
<feature type="compositionally biased region" description="Basic residues" evidence="8">
    <location>
        <begin position="30"/>
        <end position="48"/>
    </location>
</feature>
<keyword evidence="12" id="KW-1185">Reference proteome</keyword>
<feature type="domain" description="POTRA" evidence="10">
    <location>
        <begin position="78"/>
        <end position="146"/>
    </location>
</feature>
<evidence type="ECO:0000256" key="5">
    <source>
        <dbReference type="ARBA" id="ARBA00022989"/>
    </source>
</evidence>